<dbReference type="AlphaFoldDB" id="A0A2D3UU93"/>
<proteinExistence type="predicted"/>
<name>A0A2D3UU93_9PEZI</name>
<evidence type="ECO:0000313" key="1">
    <source>
        <dbReference type="EMBL" id="CZT18698.1"/>
    </source>
</evidence>
<dbReference type="RefSeq" id="XP_023625588.1">
    <property type="nucleotide sequence ID" value="XM_023769820.1"/>
</dbReference>
<dbReference type="Proteomes" id="UP000225277">
    <property type="component" value="Unassembled WGS sequence"/>
</dbReference>
<keyword evidence="2" id="KW-1185">Reference proteome</keyword>
<evidence type="ECO:0000313" key="2">
    <source>
        <dbReference type="Proteomes" id="UP000225277"/>
    </source>
</evidence>
<reference evidence="1 2" key="1">
    <citation type="submission" date="2016-03" db="EMBL/GenBank/DDBJ databases">
        <authorList>
            <person name="Ploux O."/>
        </authorList>
    </citation>
    <scope>NUCLEOTIDE SEQUENCE [LARGE SCALE GENOMIC DNA]</scope>
    <source>
        <strain evidence="1 2">URUG2</strain>
    </source>
</reference>
<protein>
    <submittedName>
        <fullName evidence="1">Uncharacterized protein</fullName>
    </submittedName>
</protein>
<organism evidence="1 2">
    <name type="scientific">Ramularia collo-cygni</name>
    <dbReference type="NCBI Taxonomy" id="112498"/>
    <lineage>
        <taxon>Eukaryota</taxon>
        <taxon>Fungi</taxon>
        <taxon>Dikarya</taxon>
        <taxon>Ascomycota</taxon>
        <taxon>Pezizomycotina</taxon>
        <taxon>Dothideomycetes</taxon>
        <taxon>Dothideomycetidae</taxon>
        <taxon>Mycosphaerellales</taxon>
        <taxon>Mycosphaerellaceae</taxon>
        <taxon>Ramularia</taxon>
    </lineage>
</organism>
<gene>
    <name evidence="1" type="ORF">RCC_04542</name>
</gene>
<sequence length="30" mass="3255">MRTSNCCNRGIPKPLILVSRNGLDTPPITS</sequence>
<dbReference type="EMBL" id="FJUY01000006">
    <property type="protein sequence ID" value="CZT18698.1"/>
    <property type="molecule type" value="Genomic_DNA"/>
</dbReference>
<dbReference type="GeneID" id="35599716"/>
<accession>A0A2D3UU93</accession>